<reference evidence="2" key="1">
    <citation type="submission" date="2021-01" db="EMBL/GenBank/DDBJ databases">
        <authorList>
            <consortium name="Genoscope - CEA"/>
            <person name="William W."/>
        </authorList>
    </citation>
    <scope>NUCLEOTIDE SEQUENCE</scope>
</reference>
<dbReference type="AlphaFoldDB" id="A0A8S1WDR1"/>
<sequence>MKQLQFISQGRGRRILWKSCTIRYLSILESSLFSLLPKYQLFMSTFDVQSKQCFTYINKRVFNLKVDSPYGLGFGGDGNDNFRIWIDEKVNGNATNRINNKCDQTYEMRYLLEPHIEFLILSSFEIWEINYENKHKKR</sequence>
<evidence type="ECO:0000313" key="3">
    <source>
        <dbReference type="Proteomes" id="UP000683925"/>
    </source>
</evidence>
<dbReference type="InterPro" id="IPR006571">
    <property type="entry name" value="TLDc_dom"/>
</dbReference>
<gene>
    <name evidence="2" type="ORF">POCTA_138.1.T0920196</name>
</gene>
<proteinExistence type="predicted"/>
<dbReference type="OrthoDB" id="10528594at2759"/>
<organism evidence="2 3">
    <name type="scientific">Paramecium octaurelia</name>
    <dbReference type="NCBI Taxonomy" id="43137"/>
    <lineage>
        <taxon>Eukaryota</taxon>
        <taxon>Sar</taxon>
        <taxon>Alveolata</taxon>
        <taxon>Ciliophora</taxon>
        <taxon>Intramacronucleata</taxon>
        <taxon>Oligohymenophorea</taxon>
        <taxon>Peniculida</taxon>
        <taxon>Parameciidae</taxon>
        <taxon>Paramecium</taxon>
    </lineage>
</organism>
<name>A0A8S1WDR1_PAROT</name>
<keyword evidence="3" id="KW-1185">Reference proteome</keyword>
<dbReference type="Proteomes" id="UP000683925">
    <property type="component" value="Unassembled WGS sequence"/>
</dbReference>
<dbReference type="Pfam" id="PF07534">
    <property type="entry name" value="TLD"/>
    <property type="match status" value="1"/>
</dbReference>
<protein>
    <recommendedName>
        <fullName evidence="1">TLDc domain-containing protein</fullName>
    </recommendedName>
</protein>
<evidence type="ECO:0000259" key="1">
    <source>
        <dbReference type="Pfam" id="PF07534"/>
    </source>
</evidence>
<accession>A0A8S1WDR1</accession>
<dbReference type="EMBL" id="CAJJDP010000091">
    <property type="protein sequence ID" value="CAD8188414.1"/>
    <property type="molecule type" value="Genomic_DNA"/>
</dbReference>
<evidence type="ECO:0000313" key="2">
    <source>
        <dbReference type="EMBL" id="CAD8188414.1"/>
    </source>
</evidence>
<feature type="domain" description="TLDc" evidence="1">
    <location>
        <begin position="23"/>
        <end position="129"/>
    </location>
</feature>
<comment type="caution">
    <text evidence="2">The sequence shown here is derived from an EMBL/GenBank/DDBJ whole genome shotgun (WGS) entry which is preliminary data.</text>
</comment>